<dbReference type="PROSITE" id="PS01124">
    <property type="entry name" value="HTH_ARAC_FAMILY_2"/>
    <property type="match status" value="1"/>
</dbReference>
<dbReference type="SUPFAM" id="SSF46689">
    <property type="entry name" value="Homeodomain-like"/>
    <property type="match status" value="1"/>
</dbReference>
<name>A0ABU0L1X7_9BACL</name>
<keyword evidence="1" id="KW-0805">Transcription regulation</keyword>
<dbReference type="Proteomes" id="UP001242811">
    <property type="component" value="Unassembled WGS sequence"/>
</dbReference>
<dbReference type="PANTHER" id="PTHR43280:SF28">
    <property type="entry name" value="HTH-TYPE TRANSCRIPTIONAL ACTIVATOR RHAS"/>
    <property type="match status" value="1"/>
</dbReference>
<reference evidence="5 6" key="1">
    <citation type="submission" date="2023-07" db="EMBL/GenBank/DDBJ databases">
        <title>Genomic Encyclopedia of Type Strains, Phase IV (KMG-IV): sequencing the most valuable type-strain genomes for metagenomic binning, comparative biology and taxonomic classification.</title>
        <authorList>
            <person name="Goeker M."/>
        </authorList>
    </citation>
    <scope>NUCLEOTIDE SEQUENCE [LARGE SCALE GENOMIC DNA]</scope>
    <source>
        <strain evidence="5 6">DSM 14914</strain>
    </source>
</reference>
<gene>
    <name evidence="5" type="ORF">QOZ95_003879</name>
</gene>
<proteinExistence type="predicted"/>
<dbReference type="InterPro" id="IPR018062">
    <property type="entry name" value="HTH_AraC-typ_CS"/>
</dbReference>
<evidence type="ECO:0000256" key="2">
    <source>
        <dbReference type="ARBA" id="ARBA00023125"/>
    </source>
</evidence>
<dbReference type="EMBL" id="JAUSWA010000025">
    <property type="protein sequence ID" value="MDQ0495697.1"/>
    <property type="molecule type" value="Genomic_DNA"/>
</dbReference>
<protein>
    <submittedName>
        <fullName evidence="5">AraC-like DNA-binding protein</fullName>
    </submittedName>
</protein>
<sequence>MTPYDYLIKYRIKKSSELLTSTQYTITEIAHRVGFNHVNHFIQSFKKHYNKTPKEFRKFRNDS</sequence>
<dbReference type="InterPro" id="IPR009057">
    <property type="entry name" value="Homeodomain-like_sf"/>
</dbReference>
<keyword evidence="2" id="KW-0238">DNA-binding</keyword>
<dbReference type="SMART" id="SM00342">
    <property type="entry name" value="HTH_ARAC"/>
    <property type="match status" value="1"/>
</dbReference>
<accession>A0ABU0L1X7</accession>
<evidence type="ECO:0000256" key="1">
    <source>
        <dbReference type="ARBA" id="ARBA00023015"/>
    </source>
</evidence>
<feature type="domain" description="HTH araC/xylS-type" evidence="4">
    <location>
        <begin position="1"/>
        <end position="59"/>
    </location>
</feature>
<keyword evidence="3" id="KW-0804">Transcription</keyword>
<dbReference type="PRINTS" id="PR00032">
    <property type="entry name" value="HTHARAC"/>
</dbReference>
<dbReference type="InterPro" id="IPR020449">
    <property type="entry name" value="Tscrpt_reg_AraC-type_HTH"/>
</dbReference>
<evidence type="ECO:0000313" key="6">
    <source>
        <dbReference type="Proteomes" id="UP001242811"/>
    </source>
</evidence>
<evidence type="ECO:0000256" key="3">
    <source>
        <dbReference type="ARBA" id="ARBA00023163"/>
    </source>
</evidence>
<dbReference type="InterPro" id="IPR018060">
    <property type="entry name" value="HTH_AraC"/>
</dbReference>
<comment type="caution">
    <text evidence="5">The sequence shown here is derived from an EMBL/GenBank/DDBJ whole genome shotgun (WGS) entry which is preliminary data.</text>
</comment>
<dbReference type="PROSITE" id="PS00041">
    <property type="entry name" value="HTH_ARAC_FAMILY_1"/>
    <property type="match status" value="1"/>
</dbReference>
<evidence type="ECO:0000313" key="5">
    <source>
        <dbReference type="EMBL" id="MDQ0495697.1"/>
    </source>
</evidence>
<dbReference type="Pfam" id="PF12833">
    <property type="entry name" value="HTH_18"/>
    <property type="match status" value="1"/>
</dbReference>
<evidence type="ECO:0000259" key="4">
    <source>
        <dbReference type="PROSITE" id="PS01124"/>
    </source>
</evidence>
<dbReference type="PANTHER" id="PTHR43280">
    <property type="entry name" value="ARAC-FAMILY TRANSCRIPTIONAL REGULATOR"/>
    <property type="match status" value="1"/>
</dbReference>
<dbReference type="Gene3D" id="1.10.10.60">
    <property type="entry name" value="Homeodomain-like"/>
    <property type="match status" value="1"/>
</dbReference>
<organism evidence="5 6">
    <name type="scientific">Paenibacillus brasilensis</name>
    <dbReference type="NCBI Taxonomy" id="128574"/>
    <lineage>
        <taxon>Bacteria</taxon>
        <taxon>Bacillati</taxon>
        <taxon>Bacillota</taxon>
        <taxon>Bacilli</taxon>
        <taxon>Bacillales</taxon>
        <taxon>Paenibacillaceae</taxon>
        <taxon>Paenibacillus</taxon>
    </lineage>
</organism>
<keyword evidence="6" id="KW-1185">Reference proteome</keyword>